<keyword evidence="5" id="KW-1185">Reference proteome</keyword>
<evidence type="ECO:0000256" key="2">
    <source>
        <dbReference type="SAM" id="Phobius"/>
    </source>
</evidence>
<dbReference type="AlphaFoldDB" id="A0A2P2GPN8"/>
<dbReference type="GO" id="GO:0016791">
    <property type="term" value="F:phosphatase activity"/>
    <property type="evidence" value="ECO:0007669"/>
    <property type="project" value="TreeGrafter"/>
</dbReference>
<organism evidence="4 5">
    <name type="scientific">Streptomyces showdoensis</name>
    <dbReference type="NCBI Taxonomy" id="68268"/>
    <lineage>
        <taxon>Bacteria</taxon>
        <taxon>Bacillati</taxon>
        <taxon>Actinomycetota</taxon>
        <taxon>Actinomycetes</taxon>
        <taxon>Kitasatosporales</taxon>
        <taxon>Streptomycetaceae</taxon>
        <taxon>Streptomyces</taxon>
    </lineage>
</organism>
<dbReference type="SMART" id="SM00331">
    <property type="entry name" value="PP2C_SIG"/>
    <property type="match status" value="1"/>
</dbReference>
<dbReference type="PANTHER" id="PTHR43156">
    <property type="entry name" value="STAGE II SPORULATION PROTEIN E-RELATED"/>
    <property type="match status" value="1"/>
</dbReference>
<keyword evidence="2" id="KW-0812">Transmembrane</keyword>
<dbReference type="InterPro" id="IPR036457">
    <property type="entry name" value="PPM-type-like_dom_sf"/>
</dbReference>
<evidence type="ECO:0000256" key="1">
    <source>
        <dbReference type="ARBA" id="ARBA00022801"/>
    </source>
</evidence>
<dbReference type="RefSeq" id="WP_046907757.1">
    <property type="nucleotide sequence ID" value="NZ_BAAAXG010000029.1"/>
</dbReference>
<feature type="transmembrane region" description="Helical" evidence="2">
    <location>
        <begin position="62"/>
        <end position="84"/>
    </location>
</feature>
<dbReference type="Pfam" id="PF07228">
    <property type="entry name" value="SpoIIE"/>
    <property type="match status" value="1"/>
</dbReference>
<gene>
    <name evidence="4" type="ORF">VO63_12290</name>
</gene>
<feature type="transmembrane region" description="Helical" evidence="2">
    <location>
        <begin position="24"/>
        <end position="42"/>
    </location>
</feature>
<dbReference type="InterPro" id="IPR052016">
    <property type="entry name" value="Bact_Sigma-Reg"/>
</dbReference>
<protein>
    <submittedName>
        <fullName evidence="4">Membrane protein</fullName>
    </submittedName>
</protein>
<reference evidence="4 5" key="1">
    <citation type="submission" date="2015-05" db="EMBL/GenBank/DDBJ databases">
        <title>Draft Genome assembly of Streptomyces showdoensis.</title>
        <authorList>
            <person name="Thapa K.K."/>
            <person name="Metsa-Ketela M."/>
        </authorList>
    </citation>
    <scope>NUCLEOTIDE SEQUENCE [LARGE SCALE GENOMIC DNA]</scope>
    <source>
        <strain evidence="4 5">ATCC 15227</strain>
    </source>
</reference>
<dbReference type="PANTHER" id="PTHR43156:SF2">
    <property type="entry name" value="STAGE II SPORULATION PROTEIN E"/>
    <property type="match status" value="1"/>
</dbReference>
<feature type="transmembrane region" description="Helical" evidence="2">
    <location>
        <begin position="96"/>
        <end position="114"/>
    </location>
</feature>
<dbReference type="FunFam" id="3.60.40.10:FF:000058">
    <property type="entry name" value="Stage II sporulation protein E"/>
    <property type="match status" value="1"/>
</dbReference>
<keyword evidence="2" id="KW-0472">Membrane</keyword>
<dbReference type="SUPFAM" id="SSF81606">
    <property type="entry name" value="PP2C-like"/>
    <property type="match status" value="1"/>
</dbReference>
<evidence type="ECO:0000313" key="5">
    <source>
        <dbReference type="Proteomes" id="UP000265325"/>
    </source>
</evidence>
<keyword evidence="2" id="KW-1133">Transmembrane helix</keyword>
<feature type="domain" description="PPM-type phosphatase" evidence="3">
    <location>
        <begin position="145"/>
        <end position="361"/>
    </location>
</feature>
<dbReference type="Gene3D" id="3.60.40.10">
    <property type="entry name" value="PPM-type phosphatase domain"/>
    <property type="match status" value="1"/>
</dbReference>
<sequence>MVEPRRTGTGANRRSWLRGAPPPRWVRVLPVLLLVGVGAASATDSVSVDIGFLLGAVPPLAVLAYGPLATALLGAATIGLLTIPVFHLDRPGNTDLFTLGFVAALSVFVSFVRGRRDEQLDLERTVAETAQRAIVPDVRRRVGPVRCASLYRAAERGTLVGGDFFDVRPGPHGVRAVLGDVQGHGLSAVATVASVLGAFREAVLDDVDAESIAARLDRRLVVDSARTEHAELFATAVLLDFAPRGGSVRVLACGHPPPVLLRGGAVSTLDLDPGPPLGLGLADVMPGTAATVSLLPGDRLLLASDGVVETRDASGAFYPFVERLAGMTAVGLDRLPDEIWADLNRFAPKIQDDVTLLILTLDTAGPADD</sequence>
<accession>A0A2P2GPN8</accession>
<dbReference type="InterPro" id="IPR001932">
    <property type="entry name" value="PPM-type_phosphatase-like_dom"/>
</dbReference>
<proteinExistence type="predicted"/>
<name>A0A2P2GPN8_STREW</name>
<keyword evidence="1" id="KW-0378">Hydrolase</keyword>
<dbReference type="Proteomes" id="UP000265325">
    <property type="component" value="Unassembled WGS sequence"/>
</dbReference>
<dbReference type="OrthoDB" id="3210173at2"/>
<evidence type="ECO:0000313" key="4">
    <source>
        <dbReference type="EMBL" id="KKZ73462.1"/>
    </source>
</evidence>
<dbReference type="EMBL" id="LAQS01000016">
    <property type="protein sequence ID" value="KKZ73462.1"/>
    <property type="molecule type" value="Genomic_DNA"/>
</dbReference>
<comment type="caution">
    <text evidence="4">The sequence shown here is derived from an EMBL/GenBank/DDBJ whole genome shotgun (WGS) entry which is preliminary data.</text>
</comment>
<evidence type="ECO:0000259" key="3">
    <source>
        <dbReference type="SMART" id="SM00331"/>
    </source>
</evidence>